<dbReference type="GO" id="GO:0005634">
    <property type="term" value="C:nucleus"/>
    <property type="evidence" value="ECO:0007669"/>
    <property type="project" value="TreeGrafter"/>
</dbReference>
<evidence type="ECO:0000313" key="9">
    <source>
        <dbReference type="Proteomes" id="UP000027361"/>
    </source>
</evidence>
<dbReference type="GO" id="GO:0005524">
    <property type="term" value="F:ATP binding"/>
    <property type="evidence" value="ECO:0007669"/>
    <property type="project" value="UniProtKB-KW"/>
</dbReference>
<dbReference type="SUPFAM" id="SSF56112">
    <property type="entry name" value="Protein kinase-like (PK-like)"/>
    <property type="match status" value="1"/>
</dbReference>
<gene>
    <name evidence="8" type="ORF">K437DRAFT_225340</name>
</gene>
<dbReference type="FunCoup" id="A0A066VR46">
    <property type="interactions" value="338"/>
</dbReference>
<dbReference type="Proteomes" id="UP000027361">
    <property type="component" value="Unassembled WGS sequence"/>
</dbReference>
<dbReference type="Pfam" id="PF00069">
    <property type="entry name" value="Pkinase"/>
    <property type="match status" value="2"/>
</dbReference>
<dbReference type="InParanoid" id="A0A066VR46"/>
<dbReference type="PROSITE" id="PS00108">
    <property type="entry name" value="PROTEIN_KINASE_ST"/>
    <property type="match status" value="1"/>
</dbReference>
<feature type="domain" description="Protein kinase" evidence="7">
    <location>
        <begin position="40"/>
        <end position="430"/>
    </location>
</feature>
<keyword evidence="5 8" id="KW-0418">Kinase</keyword>
<keyword evidence="9" id="KW-1185">Reference proteome</keyword>
<keyword evidence="4" id="KW-0547">Nucleotide-binding</keyword>
<evidence type="ECO:0000256" key="3">
    <source>
        <dbReference type="ARBA" id="ARBA00022679"/>
    </source>
</evidence>
<dbReference type="GO" id="GO:0044773">
    <property type="term" value="P:mitotic DNA damage checkpoint signaling"/>
    <property type="evidence" value="ECO:0007669"/>
    <property type="project" value="TreeGrafter"/>
</dbReference>
<evidence type="ECO:0000256" key="1">
    <source>
        <dbReference type="ARBA" id="ARBA00012513"/>
    </source>
</evidence>
<organism evidence="8 9">
    <name type="scientific">Tilletiaria anomala (strain ATCC 24038 / CBS 436.72 / UBC 951)</name>
    <dbReference type="NCBI Taxonomy" id="1037660"/>
    <lineage>
        <taxon>Eukaryota</taxon>
        <taxon>Fungi</taxon>
        <taxon>Dikarya</taxon>
        <taxon>Basidiomycota</taxon>
        <taxon>Ustilaginomycotina</taxon>
        <taxon>Exobasidiomycetes</taxon>
        <taxon>Georgefischeriales</taxon>
        <taxon>Tilletiariaceae</taxon>
        <taxon>Tilletiaria</taxon>
    </lineage>
</organism>
<dbReference type="EMBL" id="JMSN01000057">
    <property type="protein sequence ID" value="KDN43916.1"/>
    <property type="molecule type" value="Genomic_DNA"/>
</dbReference>
<dbReference type="SMART" id="SM00220">
    <property type="entry name" value="S_TKc"/>
    <property type="match status" value="1"/>
</dbReference>
<evidence type="ECO:0000313" key="8">
    <source>
        <dbReference type="EMBL" id="KDN43916.1"/>
    </source>
</evidence>
<dbReference type="CDD" id="cd14019">
    <property type="entry name" value="STKc_Cdc7"/>
    <property type="match status" value="1"/>
</dbReference>
<dbReference type="EC" id="2.7.11.1" evidence="1"/>
<dbReference type="PROSITE" id="PS50011">
    <property type="entry name" value="PROTEIN_KINASE_DOM"/>
    <property type="match status" value="1"/>
</dbReference>
<protein>
    <recommendedName>
        <fullName evidence="1">non-specific serine/threonine protein kinase</fullName>
        <ecNumber evidence="1">2.7.11.1</ecNumber>
    </recommendedName>
</protein>
<dbReference type="HOGENOM" id="CLU_000288_118_2_1"/>
<proteinExistence type="predicted"/>
<dbReference type="OrthoDB" id="10020333at2759"/>
<dbReference type="InterPro" id="IPR011009">
    <property type="entry name" value="Kinase-like_dom_sf"/>
</dbReference>
<evidence type="ECO:0000259" key="7">
    <source>
        <dbReference type="PROSITE" id="PS50011"/>
    </source>
</evidence>
<sequence length="439" mass="50181">MVEWLTYARPCPSSPLQELEKIGDEIEALERSIRGLAQNYQIVDKLGEGTFSTVYKAIDVNHLDYFNRWWTWKTLKQDATGRYIPSTRKTVYVALKRIYVTSSPARILNELELMEKMRPYDNVAFLITAWRHEDQIMAVMPYSRHQDFREYYRKIPLSDLKCYFRCLFGALESVHSENIMHRDVKPANFLYDPATGYGTLCDFGLAELFDPLEWRGKCHHVCPSVADPHGTTAINHAVHSTHLLPGGALGPQKPASSKLKSAMAPPERVGYLKDDPRPSVRANRAGTRGFRAPEVLLKCQDQTVSIDIWSAGIVMLAFLTKRFPLFNANDDNEALLEIATIFGRRRMEQCAMLHNRTFKCNIPSVEEAKTHRIPDWIKLVNPSLWNPGDHPDPLKYSQDVAQAVDLCRECLHLDCTRRLTASQLLQHPFLGLDLHDDGM</sequence>
<evidence type="ECO:0000256" key="6">
    <source>
        <dbReference type="ARBA" id="ARBA00022840"/>
    </source>
</evidence>
<dbReference type="Gene3D" id="3.30.200.20">
    <property type="entry name" value="Phosphorylase Kinase, domain 1"/>
    <property type="match status" value="1"/>
</dbReference>
<dbReference type="PANTHER" id="PTHR44167">
    <property type="entry name" value="OVARIAN-SPECIFIC SERINE/THREONINE-PROTEIN KINASE LOK-RELATED"/>
    <property type="match status" value="1"/>
</dbReference>
<keyword evidence="2" id="KW-0723">Serine/threonine-protein kinase</keyword>
<evidence type="ECO:0000256" key="2">
    <source>
        <dbReference type="ARBA" id="ARBA00022527"/>
    </source>
</evidence>
<comment type="caution">
    <text evidence="8">The sequence shown here is derived from an EMBL/GenBank/DDBJ whole genome shotgun (WGS) entry which is preliminary data.</text>
</comment>
<dbReference type="OMA" id="QGFTMEK"/>
<dbReference type="AlphaFoldDB" id="A0A066VR46"/>
<dbReference type="RefSeq" id="XP_013242537.1">
    <property type="nucleotide sequence ID" value="XM_013387083.1"/>
</dbReference>
<name>A0A066VR46_TILAU</name>
<evidence type="ECO:0000256" key="4">
    <source>
        <dbReference type="ARBA" id="ARBA00022741"/>
    </source>
</evidence>
<reference evidence="8 9" key="1">
    <citation type="submission" date="2014-05" db="EMBL/GenBank/DDBJ databases">
        <title>Draft genome sequence of a rare smut relative, Tilletiaria anomala UBC 951.</title>
        <authorList>
            <consortium name="DOE Joint Genome Institute"/>
            <person name="Toome M."/>
            <person name="Kuo A."/>
            <person name="Henrissat B."/>
            <person name="Lipzen A."/>
            <person name="Tritt A."/>
            <person name="Yoshinaga Y."/>
            <person name="Zane M."/>
            <person name="Barry K."/>
            <person name="Grigoriev I.V."/>
            <person name="Spatafora J.W."/>
            <person name="Aimea M.C."/>
        </authorList>
    </citation>
    <scope>NUCLEOTIDE SEQUENCE [LARGE SCALE GENOMIC DNA]</scope>
    <source>
        <strain evidence="8 9">UBC 951</strain>
    </source>
</reference>
<accession>A0A066VR46</accession>
<keyword evidence="6" id="KW-0067">ATP-binding</keyword>
<dbReference type="STRING" id="1037660.A0A066VR46"/>
<evidence type="ECO:0000256" key="5">
    <source>
        <dbReference type="ARBA" id="ARBA00022777"/>
    </source>
</evidence>
<keyword evidence="3" id="KW-0808">Transferase</keyword>
<dbReference type="Gene3D" id="1.10.510.10">
    <property type="entry name" value="Transferase(Phosphotransferase) domain 1"/>
    <property type="match status" value="1"/>
</dbReference>
<dbReference type="GO" id="GO:0004674">
    <property type="term" value="F:protein serine/threonine kinase activity"/>
    <property type="evidence" value="ECO:0007669"/>
    <property type="project" value="UniProtKB-KW"/>
</dbReference>
<dbReference type="InterPro" id="IPR008271">
    <property type="entry name" value="Ser/Thr_kinase_AS"/>
</dbReference>
<dbReference type="PANTHER" id="PTHR44167:SF23">
    <property type="entry name" value="CDC7 KINASE, ISOFORM A-RELATED"/>
    <property type="match status" value="1"/>
</dbReference>
<dbReference type="GeneID" id="25262516"/>
<dbReference type="InterPro" id="IPR000719">
    <property type="entry name" value="Prot_kinase_dom"/>
</dbReference>